<dbReference type="Proteomes" id="UP000238811">
    <property type="component" value="Unassembled WGS sequence"/>
</dbReference>
<dbReference type="SMART" id="SM00271">
    <property type="entry name" value="DnaJ"/>
    <property type="match status" value="1"/>
</dbReference>
<dbReference type="InterPro" id="IPR001623">
    <property type="entry name" value="DnaJ_domain"/>
</dbReference>
<evidence type="ECO:0000313" key="10">
    <source>
        <dbReference type="Proteomes" id="UP000238281"/>
    </source>
</evidence>
<feature type="domain" description="J" evidence="2">
    <location>
        <begin position="8"/>
        <end position="81"/>
    </location>
</feature>
<reference evidence="3 9" key="1">
    <citation type="submission" date="2017-04" db="EMBL/GenBank/DDBJ databases">
        <title>Accumulation and expression of multiple antibiotic resistance genes in Arcobacter cryaerophilus that thrives in sewage.</title>
        <authorList>
            <person name="Millar J.A."/>
            <person name="Raghavan R."/>
        </authorList>
    </citation>
    <scope>NUCLEOTIDE SEQUENCE [LARGE SCALE GENOMIC DNA]</scope>
    <source>
        <strain evidence="3 9">AZT-1</strain>
    </source>
</reference>
<reference evidence="8" key="4">
    <citation type="journal article" date="2022" name="Front. Microbiol.">
        <title>Species classification and novel plasmid identifications in Arcobacter cryaerophilus and Arcobacter cryaerophilus-like organisms.</title>
        <authorList>
            <person name="Zhou G."/>
            <person name="Wang M."/>
            <person name="Wang H."/>
            <person name="Chen X."/>
            <person name="Gu Y."/>
            <person name="Shao Z."/>
            <person name="Zhang J."/>
            <person name="Zhang M."/>
        </authorList>
    </citation>
    <scope>NUCLEOTIDE SEQUENCE</scope>
    <source>
        <strain evidence="8">ICDCAC48</strain>
    </source>
</reference>
<gene>
    <name evidence="3" type="ORF">AS859_08775</name>
    <name evidence="6" type="ORF">CJ668_00580</name>
    <name evidence="4" type="ORF">CJ669_05920</name>
    <name evidence="5" type="ORF">CJ673_04620</name>
    <name evidence="7" type="ORF">HOO34_04905</name>
    <name evidence="8" type="ORF">NGX11_04145</name>
</gene>
<dbReference type="CDD" id="cd06257">
    <property type="entry name" value="DnaJ"/>
    <property type="match status" value="1"/>
</dbReference>
<evidence type="ECO:0000313" key="6">
    <source>
        <dbReference type="EMBL" id="PRN01508.1"/>
    </source>
</evidence>
<dbReference type="Gene3D" id="1.10.287.110">
    <property type="entry name" value="DnaJ domain"/>
    <property type="match status" value="1"/>
</dbReference>
<evidence type="ECO:0000313" key="11">
    <source>
        <dbReference type="Proteomes" id="UP000238811"/>
    </source>
</evidence>
<evidence type="ECO:0000256" key="1">
    <source>
        <dbReference type="ARBA" id="ARBA00023186"/>
    </source>
</evidence>
<evidence type="ECO:0000313" key="13">
    <source>
        <dbReference type="Proteomes" id="UP000515842"/>
    </source>
</evidence>
<dbReference type="Proteomes" id="UP000238281">
    <property type="component" value="Unassembled WGS sequence"/>
</dbReference>
<dbReference type="Proteomes" id="UP000515842">
    <property type="component" value="Chromosome"/>
</dbReference>
<dbReference type="PROSITE" id="PS50076">
    <property type="entry name" value="DNAJ_2"/>
    <property type="match status" value="1"/>
</dbReference>
<evidence type="ECO:0000259" key="2">
    <source>
        <dbReference type="PROSITE" id="PS50076"/>
    </source>
</evidence>
<dbReference type="Proteomes" id="UP000192599">
    <property type="component" value="Unassembled WGS sequence"/>
</dbReference>
<proteinExistence type="predicted"/>
<evidence type="ECO:0000313" key="8">
    <source>
        <dbReference type="EMBL" id="UYF44134.1"/>
    </source>
</evidence>
<dbReference type="STRING" id="28198.GCA_001572855_01544"/>
<dbReference type="EMBL" id="NXGJ01000005">
    <property type="protein sequence ID" value="PRM87972.1"/>
    <property type="molecule type" value="Genomic_DNA"/>
</dbReference>
<sequence length="88" mass="10640">MNYDDFIKAVELFGIISNMSKKDIKKRYLKLSKKYHPDMSGGSNEKFMELKKSYEILQEYMDSYSFSFEESEFKKQFPAFTNYKNWVK</sequence>
<dbReference type="InterPro" id="IPR051938">
    <property type="entry name" value="Apopto_cytoskel_mod"/>
</dbReference>
<dbReference type="EMBL" id="LNTC01000151">
    <property type="protein sequence ID" value="OQR40924.1"/>
    <property type="molecule type" value="Genomic_DNA"/>
</dbReference>
<dbReference type="PANTHER" id="PTHR44145">
    <property type="entry name" value="DNAJ HOMOLOG SUBFAMILY A MEMBER 3, MITOCHONDRIAL"/>
    <property type="match status" value="1"/>
</dbReference>
<evidence type="ECO:0000313" key="3">
    <source>
        <dbReference type="EMBL" id="OQR40924.1"/>
    </source>
</evidence>
<dbReference type="EMBL" id="NXGD01000001">
    <property type="protein sequence ID" value="PRN01508.1"/>
    <property type="molecule type" value="Genomic_DNA"/>
</dbReference>
<evidence type="ECO:0000313" key="9">
    <source>
        <dbReference type="Proteomes" id="UP000192599"/>
    </source>
</evidence>
<dbReference type="AlphaFoldDB" id="A0A1V9VAD3"/>
<protein>
    <submittedName>
        <fullName evidence="7">DnaJ domain-containing protein</fullName>
    </submittedName>
    <submittedName>
        <fullName evidence="3">Molecular chaperone DnaJ</fullName>
    </submittedName>
</protein>
<keyword evidence="1" id="KW-0143">Chaperone</keyword>
<dbReference type="Pfam" id="PF00226">
    <property type="entry name" value="DnaJ"/>
    <property type="match status" value="1"/>
</dbReference>
<dbReference type="EMBL" id="CP060693">
    <property type="protein sequence ID" value="QNM91049.1"/>
    <property type="molecule type" value="Genomic_DNA"/>
</dbReference>
<dbReference type="PANTHER" id="PTHR44145:SF3">
    <property type="entry name" value="DNAJ HOMOLOG SUBFAMILY A MEMBER 3, MITOCHONDRIAL"/>
    <property type="match status" value="1"/>
</dbReference>
<dbReference type="PRINTS" id="PR00625">
    <property type="entry name" value="JDOMAIN"/>
</dbReference>
<dbReference type="EMBL" id="CP099556">
    <property type="protein sequence ID" value="UYF44134.1"/>
    <property type="molecule type" value="Genomic_DNA"/>
</dbReference>
<evidence type="ECO:0000313" key="7">
    <source>
        <dbReference type="EMBL" id="QNM91049.1"/>
    </source>
</evidence>
<name>A0A1V9VAD3_9BACT</name>
<reference evidence="7 13" key="3">
    <citation type="journal article" date="2020" name="Front. Microbiol.">
        <title>Genomic Analysis and Antimicrobial Resistance of Aliarcobacter cryaerophilus Strains From German Water Poultry.</title>
        <authorList>
            <person name="Muller E."/>
            <person name="Hotzel H."/>
            <person name="Ahlers C."/>
            <person name="Hanel I."/>
            <person name="Tomaso H."/>
            <person name="Abdel-Glil M.Y."/>
        </authorList>
    </citation>
    <scope>NUCLEOTIDE SEQUENCE [LARGE SCALE GENOMIC DNA]</scope>
    <source>
        <strain evidence="7 13">16CS1285-4</strain>
    </source>
</reference>
<reference evidence="10 11" key="2">
    <citation type="submission" date="2017-09" db="EMBL/GenBank/DDBJ databases">
        <title>Reassesment of A. cryaerophilus.</title>
        <authorList>
            <person name="Perez-Cataluna A."/>
            <person name="Collado L."/>
            <person name="Salgado O."/>
            <person name="Lefinanco V."/>
            <person name="Figueras M.J."/>
        </authorList>
    </citation>
    <scope>NUCLEOTIDE SEQUENCE [LARGE SCALE GENOMIC DNA]</scope>
    <source>
        <strain evidence="5 10">LMG 10210</strain>
        <strain evidence="6 11">LMG 10229</strain>
        <strain evidence="4 12">LMG 9861</strain>
    </source>
</reference>
<evidence type="ECO:0000313" key="12">
    <source>
        <dbReference type="Proteomes" id="UP000239065"/>
    </source>
</evidence>
<dbReference type="InterPro" id="IPR036869">
    <property type="entry name" value="J_dom_sf"/>
</dbReference>
<accession>A0A1V9VAD3</accession>
<dbReference type="Proteomes" id="UP000239065">
    <property type="component" value="Unassembled WGS sequence"/>
</dbReference>
<dbReference type="SUPFAM" id="SSF46565">
    <property type="entry name" value="Chaperone J-domain"/>
    <property type="match status" value="1"/>
</dbReference>
<organism evidence="3 9">
    <name type="scientific">Aliarcobacter cryaerophilus</name>
    <dbReference type="NCBI Taxonomy" id="28198"/>
    <lineage>
        <taxon>Bacteria</taxon>
        <taxon>Pseudomonadati</taxon>
        <taxon>Campylobacterota</taxon>
        <taxon>Epsilonproteobacteria</taxon>
        <taxon>Campylobacterales</taxon>
        <taxon>Arcobacteraceae</taxon>
        <taxon>Aliarcobacter</taxon>
    </lineage>
</organism>
<evidence type="ECO:0000313" key="4">
    <source>
        <dbReference type="EMBL" id="PRM87972.1"/>
    </source>
</evidence>
<dbReference type="RefSeq" id="WP_066218237.1">
    <property type="nucleotide sequence ID" value="NZ_CP060264.1"/>
</dbReference>
<evidence type="ECO:0000313" key="5">
    <source>
        <dbReference type="EMBL" id="PRM94846.1"/>
    </source>
</evidence>
<dbReference type="EMBL" id="NXGE01000002">
    <property type="protein sequence ID" value="PRM94846.1"/>
    <property type="molecule type" value="Genomic_DNA"/>
</dbReference>
<dbReference type="Proteomes" id="UP001164100">
    <property type="component" value="Chromosome"/>
</dbReference>